<evidence type="ECO:0000313" key="3">
    <source>
        <dbReference type="Proteomes" id="UP000186817"/>
    </source>
</evidence>
<sequence>MMSRETVVIDGDEDVSRQPPPLMAGLKRHCCQSRLVTRSCLGKGEADLFGQALEVVGADGSSSDHVLWLHRTVRTYAERLEPTSTLLDSEWICRSEDADQAVREIIVTVAAAAARGARMTTFASQWLGKLPTAAAAANLVEAGEVTYILAGLAAADRRLGEAKAESLRRWKGTKSELMEVFQMISGIAGLSALPSRSRQVVLEEMREKRPDWVSTLQIPEPFTLAELFRLNPWFRLVEEGSAWTIIYVFGVPMDGVTLNGVSMGHGRFGTSVSLEITVFSDLDEDEVQVAAESLGLKAVKLTNMLDRKC</sequence>
<evidence type="ECO:0000313" key="2">
    <source>
        <dbReference type="EMBL" id="OLQ11431.1"/>
    </source>
</evidence>
<accession>A0A1Q9EVH9</accession>
<comment type="caution">
    <text evidence="2">The sequence shown here is derived from an EMBL/GenBank/DDBJ whole genome shotgun (WGS) entry which is preliminary data.</text>
</comment>
<dbReference type="EMBL" id="LSRX01000059">
    <property type="protein sequence ID" value="OLQ11431.1"/>
    <property type="molecule type" value="Genomic_DNA"/>
</dbReference>
<feature type="region of interest" description="Disordered" evidence="1">
    <location>
        <begin position="1"/>
        <end position="20"/>
    </location>
</feature>
<organism evidence="2 3">
    <name type="scientific">Symbiodinium microadriaticum</name>
    <name type="common">Dinoflagellate</name>
    <name type="synonym">Zooxanthella microadriatica</name>
    <dbReference type="NCBI Taxonomy" id="2951"/>
    <lineage>
        <taxon>Eukaryota</taxon>
        <taxon>Sar</taxon>
        <taxon>Alveolata</taxon>
        <taxon>Dinophyceae</taxon>
        <taxon>Suessiales</taxon>
        <taxon>Symbiodiniaceae</taxon>
        <taxon>Symbiodinium</taxon>
    </lineage>
</organism>
<name>A0A1Q9EVH9_SYMMI</name>
<protein>
    <submittedName>
        <fullName evidence="2">Uncharacterized protein</fullName>
    </submittedName>
</protein>
<dbReference type="OrthoDB" id="410134at2759"/>
<gene>
    <name evidence="2" type="ORF">AK812_SmicGene4768</name>
</gene>
<reference evidence="2 3" key="1">
    <citation type="submission" date="2016-02" db="EMBL/GenBank/DDBJ databases">
        <title>Genome analysis of coral dinoflagellate symbionts highlights evolutionary adaptations to a symbiotic lifestyle.</title>
        <authorList>
            <person name="Aranda M."/>
            <person name="Li Y."/>
            <person name="Liew Y.J."/>
            <person name="Baumgarten S."/>
            <person name="Simakov O."/>
            <person name="Wilson M."/>
            <person name="Piel J."/>
            <person name="Ashoor H."/>
            <person name="Bougouffa S."/>
            <person name="Bajic V.B."/>
            <person name="Ryu T."/>
            <person name="Ravasi T."/>
            <person name="Bayer T."/>
            <person name="Micklem G."/>
            <person name="Kim H."/>
            <person name="Bhak J."/>
            <person name="Lajeunesse T.C."/>
            <person name="Voolstra C.R."/>
        </authorList>
    </citation>
    <scope>NUCLEOTIDE SEQUENCE [LARGE SCALE GENOMIC DNA]</scope>
    <source>
        <strain evidence="2 3">CCMP2467</strain>
    </source>
</reference>
<evidence type="ECO:0000256" key="1">
    <source>
        <dbReference type="SAM" id="MobiDB-lite"/>
    </source>
</evidence>
<dbReference type="Proteomes" id="UP000186817">
    <property type="component" value="Unassembled WGS sequence"/>
</dbReference>
<keyword evidence="3" id="KW-1185">Reference proteome</keyword>
<proteinExistence type="predicted"/>
<dbReference type="AlphaFoldDB" id="A0A1Q9EVH9"/>